<dbReference type="SMART" id="SM00257">
    <property type="entry name" value="LysM"/>
    <property type="match status" value="2"/>
</dbReference>
<keyword evidence="3" id="KW-0732">Signal</keyword>
<dbReference type="Proteomes" id="UP000807469">
    <property type="component" value="Unassembled WGS sequence"/>
</dbReference>
<keyword evidence="1" id="KW-0147">Chitin-binding</keyword>
<dbReference type="AlphaFoldDB" id="A0A9P5YZP9"/>
<comment type="caution">
    <text evidence="5">The sequence shown here is derived from an EMBL/GenBank/DDBJ whole genome shotgun (WGS) entry which is preliminary data.</text>
</comment>
<dbReference type="EMBL" id="MU155234">
    <property type="protein sequence ID" value="KAF9478459.1"/>
    <property type="molecule type" value="Genomic_DNA"/>
</dbReference>
<protein>
    <recommendedName>
        <fullName evidence="4">LysM domain-containing protein</fullName>
    </recommendedName>
</protein>
<dbReference type="GO" id="GO:0008061">
    <property type="term" value="F:chitin binding"/>
    <property type="evidence" value="ECO:0007669"/>
    <property type="project" value="UniProtKB-KW"/>
</dbReference>
<feature type="domain" description="LysM" evidence="4">
    <location>
        <begin position="89"/>
        <end position="135"/>
    </location>
</feature>
<evidence type="ECO:0000259" key="4">
    <source>
        <dbReference type="PROSITE" id="PS51782"/>
    </source>
</evidence>
<feature type="chain" id="PRO_5040510103" description="LysM domain-containing protein" evidence="3">
    <location>
        <begin position="26"/>
        <end position="138"/>
    </location>
</feature>
<reference evidence="5" key="1">
    <citation type="submission" date="2020-11" db="EMBL/GenBank/DDBJ databases">
        <authorList>
            <consortium name="DOE Joint Genome Institute"/>
            <person name="Ahrendt S."/>
            <person name="Riley R."/>
            <person name="Andreopoulos W."/>
            <person name="Labutti K."/>
            <person name="Pangilinan J."/>
            <person name="Ruiz-Duenas F.J."/>
            <person name="Barrasa J.M."/>
            <person name="Sanchez-Garcia M."/>
            <person name="Camarero S."/>
            <person name="Miyauchi S."/>
            <person name="Serrano A."/>
            <person name="Linde D."/>
            <person name="Babiker R."/>
            <person name="Drula E."/>
            <person name="Ayuso-Fernandez I."/>
            <person name="Pacheco R."/>
            <person name="Padilla G."/>
            <person name="Ferreira P."/>
            <person name="Barriuso J."/>
            <person name="Kellner H."/>
            <person name="Castanera R."/>
            <person name="Alfaro M."/>
            <person name="Ramirez L."/>
            <person name="Pisabarro A.G."/>
            <person name="Kuo A."/>
            <person name="Tritt A."/>
            <person name="Lipzen A."/>
            <person name="He G."/>
            <person name="Yan M."/>
            <person name="Ng V."/>
            <person name="Cullen D."/>
            <person name="Martin F."/>
            <person name="Rosso M.-N."/>
            <person name="Henrissat B."/>
            <person name="Hibbett D."/>
            <person name="Martinez A.T."/>
            <person name="Grigoriev I.V."/>
        </authorList>
    </citation>
    <scope>NUCLEOTIDE SEQUENCE</scope>
    <source>
        <strain evidence="5">CIRM-BRFM 674</strain>
    </source>
</reference>
<accession>A0A9P5YZP9</accession>
<gene>
    <name evidence="5" type="ORF">BDN70DRAFT_45302</name>
</gene>
<name>A0A9P5YZP9_9AGAR</name>
<dbReference type="Pfam" id="PF01476">
    <property type="entry name" value="LysM"/>
    <property type="match status" value="2"/>
</dbReference>
<sequence>MAKFTSFTNMVLVALTMGVLQVANGQAAAACARNYTVQPGDFCDKISASQNVSTYQLATVNSAIINPDCSNLFVDEVICLGLVGQDCDQVHVVASGDACSVIAAQANITTAVLLANNPNVNTGCANIYPGEVLCVAPA</sequence>
<dbReference type="PROSITE" id="PS51257">
    <property type="entry name" value="PROKAR_LIPOPROTEIN"/>
    <property type="match status" value="1"/>
</dbReference>
<organism evidence="5 6">
    <name type="scientific">Pholiota conissans</name>
    <dbReference type="NCBI Taxonomy" id="109636"/>
    <lineage>
        <taxon>Eukaryota</taxon>
        <taxon>Fungi</taxon>
        <taxon>Dikarya</taxon>
        <taxon>Basidiomycota</taxon>
        <taxon>Agaricomycotina</taxon>
        <taxon>Agaricomycetes</taxon>
        <taxon>Agaricomycetidae</taxon>
        <taxon>Agaricales</taxon>
        <taxon>Agaricineae</taxon>
        <taxon>Strophariaceae</taxon>
        <taxon>Pholiota</taxon>
    </lineage>
</organism>
<evidence type="ECO:0000256" key="2">
    <source>
        <dbReference type="ARBA" id="ARBA00023026"/>
    </source>
</evidence>
<keyword evidence="2" id="KW-0843">Virulence</keyword>
<evidence type="ECO:0000256" key="3">
    <source>
        <dbReference type="SAM" id="SignalP"/>
    </source>
</evidence>
<dbReference type="PANTHER" id="PTHR34997">
    <property type="entry name" value="AM15"/>
    <property type="match status" value="1"/>
</dbReference>
<dbReference type="InterPro" id="IPR036779">
    <property type="entry name" value="LysM_dom_sf"/>
</dbReference>
<keyword evidence="6" id="KW-1185">Reference proteome</keyword>
<evidence type="ECO:0000256" key="1">
    <source>
        <dbReference type="ARBA" id="ARBA00022669"/>
    </source>
</evidence>
<dbReference type="PROSITE" id="PS51782">
    <property type="entry name" value="LYSM"/>
    <property type="match status" value="2"/>
</dbReference>
<dbReference type="PANTHER" id="PTHR34997:SF1">
    <property type="entry name" value="PEPTIDOGLYCAN-BINDING LYSIN DOMAIN"/>
    <property type="match status" value="1"/>
</dbReference>
<proteinExistence type="predicted"/>
<feature type="domain" description="LysM" evidence="4">
    <location>
        <begin position="33"/>
        <end position="80"/>
    </location>
</feature>
<evidence type="ECO:0000313" key="6">
    <source>
        <dbReference type="Proteomes" id="UP000807469"/>
    </source>
</evidence>
<feature type="signal peptide" evidence="3">
    <location>
        <begin position="1"/>
        <end position="25"/>
    </location>
</feature>
<evidence type="ECO:0000313" key="5">
    <source>
        <dbReference type="EMBL" id="KAF9478459.1"/>
    </source>
</evidence>
<dbReference type="Gene3D" id="3.10.350.10">
    <property type="entry name" value="LysM domain"/>
    <property type="match status" value="2"/>
</dbReference>
<dbReference type="InterPro" id="IPR052210">
    <property type="entry name" value="LysM1-like"/>
</dbReference>
<dbReference type="InterPro" id="IPR018392">
    <property type="entry name" value="LysM"/>
</dbReference>
<dbReference type="OrthoDB" id="5985073at2759"/>
<dbReference type="CDD" id="cd00118">
    <property type="entry name" value="LysM"/>
    <property type="match status" value="2"/>
</dbReference>
<dbReference type="SUPFAM" id="SSF54106">
    <property type="entry name" value="LysM domain"/>
    <property type="match status" value="2"/>
</dbReference>